<keyword evidence="1" id="KW-0732">Signal</keyword>
<reference evidence="4 5" key="1">
    <citation type="submission" date="2018-05" db="EMBL/GenBank/DDBJ databases">
        <title>Complete Genome Sequences of Extremely Thermoacidophilic, Metal-Mobilizing Type-Strain Members of the Archaeal Family Sulfolobaceae: Acidianus brierleyi DSM-1651T, Acidianus sulfidivorans DSM-18786T, Metallosphaera hakonensis DSM-7519T, and Metallosphaera prunae DSM-10039T.</title>
        <authorList>
            <person name="Counts J.A."/>
            <person name="Kelly R.M."/>
        </authorList>
    </citation>
    <scope>NUCLEOTIDE SEQUENCE [LARGE SCALE GENOMIC DNA]</scope>
    <source>
        <strain evidence="4 5">DSM 1651</strain>
    </source>
</reference>
<dbReference type="NCBIfam" id="TIGR02276">
    <property type="entry name" value="beta_rpt_yvtn"/>
    <property type="match status" value="1"/>
</dbReference>
<feature type="transmembrane region" description="Helical" evidence="2">
    <location>
        <begin position="295"/>
        <end position="314"/>
    </location>
</feature>
<evidence type="ECO:0000313" key="5">
    <source>
        <dbReference type="Proteomes" id="UP000248044"/>
    </source>
</evidence>
<dbReference type="InterPro" id="IPR011964">
    <property type="entry name" value="YVTN_b-propeller_repeat"/>
</dbReference>
<dbReference type="EMBL" id="CP029289">
    <property type="protein sequence ID" value="AWR95470.1"/>
    <property type="molecule type" value="Genomic_DNA"/>
</dbReference>
<keyword evidence="5" id="KW-1185">Reference proteome</keyword>
<feature type="domain" description="YNCE-like beta-propeller" evidence="3">
    <location>
        <begin position="23"/>
        <end position="167"/>
    </location>
</feature>
<dbReference type="AlphaFoldDB" id="A0A2U9IHH7"/>
<dbReference type="PANTHER" id="PTHR47197:SF3">
    <property type="entry name" value="DIHYDRO-HEME D1 DEHYDROGENASE"/>
    <property type="match status" value="1"/>
</dbReference>
<dbReference type="Gene3D" id="2.130.10.10">
    <property type="entry name" value="YVTN repeat-like/Quinoprotein amine dehydrogenase"/>
    <property type="match status" value="3"/>
</dbReference>
<dbReference type="GeneID" id="36833206"/>
<keyword evidence="2" id="KW-0812">Transmembrane</keyword>
<dbReference type="InterPro" id="IPR011048">
    <property type="entry name" value="Haem_d1_sf"/>
</dbReference>
<dbReference type="Proteomes" id="UP000248044">
    <property type="component" value="Chromosome"/>
</dbReference>
<dbReference type="InterPro" id="IPR048433">
    <property type="entry name" value="YNCE-like_beta-prop"/>
</dbReference>
<dbReference type="OrthoDB" id="103676at2157"/>
<keyword evidence="2" id="KW-1133">Transmembrane helix</keyword>
<dbReference type="Pfam" id="PF21783">
    <property type="entry name" value="YNCE"/>
    <property type="match status" value="1"/>
</dbReference>
<evidence type="ECO:0000256" key="2">
    <source>
        <dbReference type="SAM" id="Phobius"/>
    </source>
</evidence>
<dbReference type="KEGG" id="abri:DFR85_13580"/>
<dbReference type="RefSeq" id="WP_110271348.1">
    <property type="nucleotide sequence ID" value="NZ_CP029289.2"/>
</dbReference>
<dbReference type="InterPro" id="IPR051200">
    <property type="entry name" value="Host-pathogen_enzymatic-act"/>
</dbReference>
<proteinExistence type="predicted"/>
<dbReference type="PANTHER" id="PTHR47197">
    <property type="entry name" value="PROTEIN NIRF"/>
    <property type="match status" value="1"/>
</dbReference>
<evidence type="ECO:0000259" key="3">
    <source>
        <dbReference type="Pfam" id="PF21783"/>
    </source>
</evidence>
<accession>A0A2U9IHH7</accession>
<dbReference type="SUPFAM" id="SSF51004">
    <property type="entry name" value="C-terminal (heme d1) domain of cytochrome cd1-nitrite reductase"/>
    <property type="match status" value="1"/>
</dbReference>
<protein>
    <recommendedName>
        <fullName evidence="3">YNCE-like beta-propeller domain-containing protein</fullName>
    </recommendedName>
</protein>
<dbReference type="InterPro" id="IPR015943">
    <property type="entry name" value="WD40/YVTN_repeat-like_dom_sf"/>
</dbReference>
<evidence type="ECO:0000313" key="4">
    <source>
        <dbReference type="EMBL" id="AWR95470.1"/>
    </source>
</evidence>
<organism evidence="4 5">
    <name type="scientific">Acidianus brierleyi</name>
    <dbReference type="NCBI Taxonomy" id="41673"/>
    <lineage>
        <taxon>Archaea</taxon>
        <taxon>Thermoproteota</taxon>
        <taxon>Thermoprotei</taxon>
        <taxon>Sulfolobales</taxon>
        <taxon>Sulfolobaceae</taxon>
        <taxon>Acidianus</taxon>
    </lineage>
</organism>
<evidence type="ECO:0000256" key="1">
    <source>
        <dbReference type="ARBA" id="ARBA00022729"/>
    </source>
</evidence>
<sequence length="317" mass="34878">MKIILTLIILSIIVSVLNFHVGTQPLALTSNHYLFVANFGSNTVSVINPENFSIIKNISVGKGPSSLLYVNQFLYVASTLSSQINIIDVNSLDIVRNISVSYPYSITYDPQNGEFFVSISAFNELAIIKNYTVVNIIKIPQGVGSLAYDPKDSLIYISGIYNNSVIVFDPINDSIIRVIHIYRTPVNLVYSGGNIFVTDPHSNFMTVINTKIENVSVGEGIFSVAYNKSDGLIYATNIYNNSILIFKNGNYIDSIPVGIKPTSVILYNGKIITTDYGNNEISVITTKVKSSLNPIYILIIIAVVIVVLASIYGIKRR</sequence>
<gene>
    <name evidence="4" type="ORF">DFR85_13580</name>
</gene>
<name>A0A2U9IHH7_9CREN</name>
<keyword evidence="2" id="KW-0472">Membrane</keyword>